<gene>
    <name evidence="3" type="ORF">E1218_02510</name>
</gene>
<keyword evidence="4" id="KW-1185">Reference proteome</keyword>
<comment type="caution">
    <text evidence="3">The sequence shown here is derived from an EMBL/GenBank/DDBJ whole genome shotgun (WGS) entry which is preliminary data.</text>
</comment>
<reference evidence="3 4" key="1">
    <citation type="submission" date="2019-02" db="EMBL/GenBank/DDBJ databases">
        <title>Draft genome sequences of novel Actinobacteria.</title>
        <authorList>
            <person name="Sahin N."/>
            <person name="Ay H."/>
            <person name="Saygin H."/>
        </authorList>
    </citation>
    <scope>NUCLEOTIDE SEQUENCE [LARGE SCALE GENOMIC DNA]</scope>
    <source>
        <strain evidence="3 4">16K104</strain>
    </source>
</reference>
<feature type="region of interest" description="Disordered" evidence="1">
    <location>
        <begin position="1"/>
        <end position="20"/>
    </location>
</feature>
<feature type="compositionally biased region" description="Basic residues" evidence="1">
    <location>
        <begin position="96"/>
        <end position="124"/>
    </location>
</feature>
<dbReference type="AlphaFoldDB" id="A0A4R4XGS7"/>
<evidence type="ECO:0000313" key="4">
    <source>
        <dbReference type="Proteomes" id="UP000295172"/>
    </source>
</evidence>
<dbReference type="InterPro" id="IPR001584">
    <property type="entry name" value="Integrase_cat-core"/>
</dbReference>
<organism evidence="3 4">
    <name type="scientific">Kribbella turkmenica</name>
    <dbReference type="NCBI Taxonomy" id="2530375"/>
    <lineage>
        <taxon>Bacteria</taxon>
        <taxon>Bacillati</taxon>
        <taxon>Actinomycetota</taxon>
        <taxon>Actinomycetes</taxon>
        <taxon>Propionibacteriales</taxon>
        <taxon>Kribbellaceae</taxon>
        <taxon>Kribbella</taxon>
    </lineage>
</organism>
<evidence type="ECO:0000256" key="1">
    <source>
        <dbReference type="SAM" id="MobiDB-lite"/>
    </source>
</evidence>
<dbReference type="GO" id="GO:0015074">
    <property type="term" value="P:DNA integration"/>
    <property type="evidence" value="ECO:0007669"/>
    <property type="project" value="InterPro"/>
</dbReference>
<feature type="compositionally biased region" description="Basic and acidic residues" evidence="1">
    <location>
        <begin position="71"/>
        <end position="85"/>
    </location>
</feature>
<dbReference type="OrthoDB" id="568335at2"/>
<sequence>MERFQQTMKNWLRAQSTQPATPAELQVLLDTFAATYNQHRPHRSLPHRATIATIYATLPRHSRPAPAARHPRPDPARPHRSDRLHHPATRRPTPPHGHRPNRHRNPRHPARPGPKHPGGQRHHR</sequence>
<dbReference type="Pfam" id="PF13683">
    <property type="entry name" value="rve_3"/>
    <property type="match status" value="1"/>
</dbReference>
<proteinExistence type="predicted"/>
<accession>A0A4R4XGS7</accession>
<feature type="region of interest" description="Disordered" evidence="1">
    <location>
        <begin position="56"/>
        <end position="124"/>
    </location>
</feature>
<name>A0A4R4XGS7_9ACTN</name>
<evidence type="ECO:0000313" key="3">
    <source>
        <dbReference type="EMBL" id="TDD30016.1"/>
    </source>
</evidence>
<dbReference type="Proteomes" id="UP000295172">
    <property type="component" value="Unassembled WGS sequence"/>
</dbReference>
<evidence type="ECO:0000259" key="2">
    <source>
        <dbReference type="Pfam" id="PF13683"/>
    </source>
</evidence>
<dbReference type="EMBL" id="SMKR01000006">
    <property type="protein sequence ID" value="TDD30016.1"/>
    <property type="molecule type" value="Genomic_DNA"/>
</dbReference>
<protein>
    <recommendedName>
        <fullName evidence="2">Integrase catalytic domain-containing protein</fullName>
    </recommendedName>
</protein>
<feature type="domain" description="Integrase catalytic" evidence="2">
    <location>
        <begin position="1"/>
        <end position="46"/>
    </location>
</feature>